<dbReference type="AlphaFoldDB" id="A0A397VU09"/>
<reference evidence="7 8" key="1">
    <citation type="submission" date="2018-06" db="EMBL/GenBank/DDBJ databases">
        <title>Comparative genomics reveals the genomic features of Rhizophagus irregularis, R. cerebriforme, R. diaphanum and Gigaspora rosea, and their symbiotic lifestyle signature.</title>
        <authorList>
            <person name="Morin E."/>
            <person name="San Clemente H."/>
            <person name="Chen E.C.H."/>
            <person name="De La Providencia I."/>
            <person name="Hainaut M."/>
            <person name="Kuo A."/>
            <person name="Kohler A."/>
            <person name="Murat C."/>
            <person name="Tang N."/>
            <person name="Roy S."/>
            <person name="Loubradou J."/>
            <person name="Henrissat B."/>
            <person name="Grigoriev I.V."/>
            <person name="Corradi N."/>
            <person name="Roux C."/>
            <person name="Martin F.M."/>
        </authorList>
    </citation>
    <scope>NUCLEOTIDE SEQUENCE [LARGE SCALE GENOMIC DNA]</scope>
    <source>
        <strain evidence="7 8">DAOM 194757</strain>
    </source>
</reference>
<dbReference type="GO" id="GO:0003735">
    <property type="term" value="F:structural constituent of ribosome"/>
    <property type="evidence" value="ECO:0007669"/>
    <property type="project" value="InterPro"/>
</dbReference>
<comment type="caution">
    <text evidence="7">The sequence shown here is derived from an EMBL/GenBank/DDBJ whole genome shotgun (WGS) entry which is preliminary data.</text>
</comment>
<dbReference type="EMBL" id="QKWP01000198">
    <property type="protein sequence ID" value="RIB24847.1"/>
    <property type="molecule type" value="Genomic_DNA"/>
</dbReference>
<keyword evidence="4" id="KW-0496">Mitochondrion</keyword>
<evidence type="ECO:0000256" key="4">
    <source>
        <dbReference type="ARBA" id="ARBA00023128"/>
    </source>
</evidence>
<protein>
    <recommendedName>
        <fullName evidence="6">Small ribosomal subunit protein uS3m</fullName>
    </recommendedName>
</protein>
<evidence type="ECO:0000256" key="5">
    <source>
        <dbReference type="ARBA" id="ARBA00023274"/>
    </source>
</evidence>
<evidence type="ECO:0000256" key="1">
    <source>
        <dbReference type="ARBA" id="ARBA00004173"/>
    </source>
</evidence>
<dbReference type="GO" id="GO:0005840">
    <property type="term" value="C:ribosome"/>
    <property type="evidence" value="ECO:0007669"/>
    <property type="project" value="UniProtKB-KW"/>
</dbReference>
<dbReference type="InterPro" id="IPR036419">
    <property type="entry name" value="Ribosomal_S3_C_sf"/>
</dbReference>
<sequence>MNTAKALRLKNKINWTSNQFLFHPRRNQTPIHDLNALTALEHYMQKSLSDITIKHTPKKVVFQQYYYANTIPTQRRGLEEIDNGSAKEETNKDIFNPIALDKLKERLSKLYNKDVEFNLIKQHYPYLNSKILAQYIALNASRYRFRQIRRSLFKKIPLVGGNQQQNDLNATSALKWIQLSRLGQQILPTHLSGVKIQISGRMSLRKGSARTSVINKSIGSFRFHSLENTMIDYAKVERKNQNGAYCVKVWLSSSVVT</sequence>
<evidence type="ECO:0000256" key="6">
    <source>
        <dbReference type="ARBA" id="ARBA00035157"/>
    </source>
</evidence>
<comment type="subcellular location">
    <subcellularLocation>
        <location evidence="1">Mitochondrion</location>
    </subcellularLocation>
</comment>
<proteinExistence type="inferred from homology"/>
<evidence type="ECO:0000256" key="3">
    <source>
        <dbReference type="ARBA" id="ARBA00022980"/>
    </source>
</evidence>
<dbReference type="OrthoDB" id="3260152at2759"/>
<gene>
    <name evidence="7" type="ORF">C2G38_2068884</name>
</gene>
<evidence type="ECO:0000256" key="2">
    <source>
        <dbReference type="ARBA" id="ARBA00010761"/>
    </source>
</evidence>
<accession>A0A397VU09</accession>
<evidence type="ECO:0000313" key="7">
    <source>
        <dbReference type="EMBL" id="RIB24847.1"/>
    </source>
</evidence>
<dbReference type="GO" id="GO:1990904">
    <property type="term" value="C:ribonucleoprotein complex"/>
    <property type="evidence" value="ECO:0007669"/>
    <property type="project" value="UniProtKB-KW"/>
</dbReference>
<evidence type="ECO:0000313" key="8">
    <source>
        <dbReference type="Proteomes" id="UP000266673"/>
    </source>
</evidence>
<name>A0A397VU09_9GLOM</name>
<dbReference type="InterPro" id="IPR007980">
    <property type="entry name" value="Ribosomal_uS3m_fun"/>
</dbReference>
<dbReference type="SUPFAM" id="SSF54821">
    <property type="entry name" value="Ribosomal protein S3 C-terminal domain"/>
    <property type="match status" value="1"/>
</dbReference>
<keyword evidence="5" id="KW-0687">Ribonucleoprotein</keyword>
<dbReference type="Gene3D" id="3.30.1140.32">
    <property type="entry name" value="Ribosomal protein S3, C-terminal domain"/>
    <property type="match status" value="1"/>
</dbReference>
<dbReference type="GO" id="GO:0005739">
    <property type="term" value="C:mitochondrion"/>
    <property type="evidence" value="ECO:0007669"/>
    <property type="project" value="UniProtKB-SubCell"/>
</dbReference>
<keyword evidence="3" id="KW-0689">Ribosomal protein</keyword>
<dbReference type="Pfam" id="PF05316">
    <property type="entry name" value="VAR1"/>
    <property type="match status" value="1"/>
</dbReference>
<dbReference type="Proteomes" id="UP000266673">
    <property type="component" value="Unassembled WGS sequence"/>
</dbReference>
<comment type="similarity">
    <text evidence="2">Belongs to the universal ribosomal protein uS3 family.</text>
</comment>
<keyword evidence="8" id="KW-1185">Reference proteome</keyword>
<dbReference type="GO" id="GO:0006412">
    <property type="term" value="P:translation"/>
    <property type="evidence" value="ECO:0007669"/>
    <property type="project" value="InterPro"/>
</dbReference>
<organism evidence="7 8">
    <name type="scientific">Gigaspora rosea</name>
    <dbReference type="NCBI Taxonomy" id="44941"/>
    <lineage>
        <taxon>Eukaryota</taxon>
        <taxon>Fungi</taxon>
        <taxon>Fungi incertae sedis</taxon>
        <taxon>Mucoromycota</taxon>
        <taxon>Glomeromycotina</taxon>
        <taxon>Glomeromycetes</taxon>
        <taxon>Diversisporales</taxon>
        <taxon>Gigasporaceae</taxon>
        <taxon>Gigaspora</taxon>
    </lineage>
</organism>